<protein>
    <submittedName>
        <fullName evidence="1">Uncharacterized protein</fullName>
    </submittedName>
</protein>
<gene>
    <name evidence="1" type="ORF">EV182_000210</name>
</gene>
<dbReference type="EMBL" id="JAMZIH010000006">
    <property type="protein sequence ID" value="KAJ1680340.1"/>
    <property type="molecule type" value="Genomic_DNA"/>
</dbReference>
<proteinExistence type="predicted"/>
<organism evidence="1 2">
    <name type="scientific">Spiromyces aspiralis</name>
    <dbReference type="NCBI Taxonomy" id="68401"/>
    <lineage>
        <taxon>Eukaryota</taxon>
        <taxon>Fungi</taxon>
        <taxon>Fungi incertae sedis</taxon>
        <taxon>Zoopagomycota</taxon>
        <taxon>Kickxellomycotina</taxon>
        <taxon>Kickxellomycetes</taxon>
        <taxon>Kickxellales</taxon>
        <taxon>Kickxellaceae</taxon>
        <taxon>Spiromyces</taxon>
    </lineage>
</organism>
<sequence>MSDLRTLNIKIGVVKRVIKDKLMYLEEEKTQRERIKQMEEQNKDEYDIKKQASHLPSWTRQYEVLEETLQMIPDAVKRLNKAVNDLKNVATALSKEDLFDRLELAIREIYQQNASKLSFEQLYGSAYKLVQNQWGNYLYSGVRRVITEEVSRIFRDRLLDSKSRAEANFSAETAQEFLKTLRSVWSNHVMSMLIVKDILIYVDRQYVRGAGELPVYEMGVNIFRDEVITSKDWGVSRLLRRIVLDQIHRERNGNEIDRGTLRSIVDMLQEMADNVQFSKKDLYQAELEPSILGATTEFYRTQARQWVESMTISRYLEETQRCIRDEESRASAYLATETSTAIQAILLQELVRAYSSEIISLQGGGLRCLLDECRTKDLLLMYTIYSKFGDTVDLLRDSVRAHVVEKGGQINALLDEAMVAKPATGQTPAARPGRISGTEKTKLACQWAHKVSDLYKQYNHIVTEAFDSSQSFRVAVDDAFSEFMDAISQSPEFLSLFIDEHLKNTRGIPETELDKSLDDSVALVKLLRSKDMFEYYYAQHLSKRLLIRKSQAVEVETSLIARLKTFSEPQFIKKLEVMFRDLTVSSELSEEFGQYLELHQQHIGFSLAPSILTNTIWPLPKQKGQLAKEGNTEEEDLTPIGPNVPPRFQRAIDVFFNFYKTRFNGRKLCVYYHMGTVDMRVHFEARDLDLVVSTYQAFILSLYGDLDEGTEHLTFEEIRARLNMPAPELARQLQSLACGKHKILIKEPMTSKQVLVTDKFKFNYKFTSKTRRVKIPMIAAAPQVETDLERQETNAKIAKERELLIDAAIVRIMKSRKTLDHYSLVMEVVDQLKARFMPSLKEIKRNLEGLIDRDYLERDSNDHQKYHYVA</sequence>
<name>A0ACC1HWA4_9FUNG</name>
<keyword evidence="2" id="KW-1185">Reference proteome</keyword>
<dbReference type="Proteomes" id="UP001145114">
    <property type="component" value="Unassembled WGS sequence"/>
</dbReference>
<evidence type="ECO:0000313" key="2">
    <source>
        <dbReference type="Proteomes" id="UP001145114"/>
    </source>
</evidence>
<evidence type="ECO:0000313" key="1">
    <source>
        <dbReference type="EMBL" id="KAJ1680340.1"/>
    </source>
</evidence>
<accession>A0ACC1HWA4</accession>
<reference evidence="1" key="1">
    <citation type="submission" date="2022-06" db="EMBL/GenBank/DDBJ databases">
        <title>Phylogenomic reconstructions and comparative analyses of Kickxellomycotina fungi.</title>
        <authorList>
            <person name="Reynolds N.K."/>
            <person name="Stajich J.E."/>
            <person name="Barry K."/>
            <person name="Grigoriev I.V."/>
            <person name="Crous P."/>
            <person name="Smith M.E."/>
        </authorList>
    </citation>
    <scope>NUCLEOTIDE SEQUENCE</scope>
    <source>
        <strain evidence="1">RSA 2271</strain>
    </source>
</reference>
<comment type="caution">
    <text evidence="1">The sequence shown here is derived from an EMBL/GenBank/DDBJ whole genome shotgun (WGS) entry which is preliminary data.</text>
</comment>